<dbReference type="Proteomes" id="UP000628463">
    <property type="component" value="Unassembled WGS sequence"/>
</dbReference>
<dbReference type="InterPro" id="IPR036259">
    <property type="entry name" value="MFS_trans_sf"/>
</dbReference>
<accession>A0ABR7FX24</accession>
<name>A0ABR7FX24_9FIRM</name>
<feature type="transmembrane region" description="Helical" evidence="1">
    <location>
        <begin position="157"/>
        <end position="173"/>
    </location>
</feature>
<dbReference type="EMBL" id="JACOPD010000001">
    <property type="protein sequence ID" value="MBC5679353.1"/>
    <property type="molecule type" value="Genomic_DNA"/>
</dbReference>
<feature type="transmembrane region" description="Helical" evidence="1">
    <location>
        <begin position="290"/>
        <end position="310"/>
    </location>
</feature>
<feature type="transmembrane region" description="Helical" evidence="1">
    <location>
        <begin position="95"/>
        <end position="116"/>
    </location>
</feature>
<dbReference type="CDD" id="cd06170">
    <property type="entry name" value="LuxR_C_like"/>
    <property type="match status" value="1"/>
</dbReference>
<sequence>MKNKKIYVTAILTLFNFVFLGTEYLFDNMMMNLVDSDGVVLVQNYILGASVLGFVLFPFINRYLKGYLEYVAGIVASIIAAVSVAVISGHSSYEIMIIIGCIFFVLLGITGSAAIYYSSVILRESSQISSYVGIAYAAGVFLQFINNNIIKKEIAQKAVIIVLAVSLIWLIIYRKKFAEEKDNVDKYDSADGYLIKNKMLTGMLLVIMVALMSCIFVSLDNAVTLVHAQGSVDIGQLPRILLALSGLCAGFLFDIHNGRYMSMIMYCITLISTLCIVIINFGGIFIAGLVIFYISAGFFAVFFTASFMSLSYKMKNPEFWAGLGRAVNNLCAVITSAVSVKLLTSGSNMVITVVSVILFVLISIVIFIYLNQYYPQKQVESDEQTDEIQEEIISPEKKFELFCECYSLTEREKEVLNALLSSDKDVQDIAESLFISRAALYRHISSINQKTNTNKRVGLIQYYYAWNPVENG</sequence>
<organism evidence="3 4">
    <name type="scientific">Lachnospira hominis</name>
    <name type="common">ex Liu et al. 2021</name>
    <dbReference type="NCBI Taxonomy" id="2763051"/>
    <lineage>
        <taxon>Bacteria</taxon>
        <taxon>Bacillati</taxon>
        <taxon>Bacillota</taxon>
        <taxon>Clostridia</taxon>
        <taxon>Lachnospirales</taxon>
        <taxon>Lachnospiraceae</taxon>
        <taxon>Lachnospira</taxon>
    </lineage>
</organism>
<dbReference type="SMART" id="SM00421">
    <property type="entry name" value="HTH_LUXR"/>
    <property type="match status" value="1"/>
</dbReference>
<gene>
    <name evidence="3" type="ORF">H8S01_00020</name>
</gene>
<dbReference type="InterPro" id="IPR036388">
    <property type="entry name" value="WH-like_DNA-bd_sf"/>
</dbReference>
<dbReference type="RefSeq" id="WP_186835749.1">
    <property type="nucleotide sequence ID" value="NZ_JACOPD010000001.1"/>
</dbReference>
<feature type="transmembrane region" description="Helical" evidence="1">
    <location>
        <begin position="263"/>
        <end position="284"/>
    </location>
</feature>
<protein>
    <submittedName>
        <fullName evidence="3">LuxR family transcriptional regulator</fullName>
    </submittedName>
</protein>
<keyword evidence="1" id="KW-1133">Transmembrane helix</keyword>
<proteinExistence type="predicted"/>
<feature type="transmembrane region" description="Helical" evidence="1">
    <location>
        <begin position="322"/>
        <end position="343"/>
    </location>
</feature>
<comment type="caution">
    <text evidence="3">The sequence shown here is derived from an EMBL/GenBank/DDBJ whole genome shotgun (WGS) entry which is preliminary data.</text>
</comment>
<evidence type="ECO:0000256" key="1">
    <source>
        <dbReference type="SAM" id="Phobius"/>
    </source>
</evidence>
<feature type="transmembrane region" description="Helical" evidence="1">
    <location>
        <begin position="67"/>
        <end position="89"/>
    </location>
</feature>
<dbReference type="Gene3D" id="1.10.10.10">
    <property type="entry name" value="Winged helix-like DNA-binding domain superfamily/Winged helix DNA-binding domain"/>
    <property type="match status" value="1"/>
</dbReference>
<feature type="transmembrane region" description="Helical" evidence="1">
    <location>
        <begin position="7"/>
        <end position="26"/>
    </location>
</feature>
<dbReference type="Pfam" id="PF00196">
    <property type="entry name" value="GerE"/>
    <property type="match status" value="1"/>
</dbReference>
<keyword evidence="4" id="KW-1185">Reference proteome</keyword>
<keyword evidence="1" id="KW-0472">Membrane</keyword>
<dbReference type="SUPFAM" id="SSF46894">
    <property type="entry name" value="C-terminal effector domain of the bipartite response regulators"/>
    <property type="match status" value="1"/>
</dbReference>
<feature type="transmembrane region" description="Helical" evidence="1">
    <location>
        <begin position="128"/>
        <end position="145"/>
    </location>
</feature>
<dbReference type="InterPro" id="IPR016032">
    <property type="entry name" value="Sig_transdc_resp-reg_C-effctor"/>
</dbReference>
<feature type="transmembrane region" description="Helical" evidence="1">
    <location>
        <begin position="38"/>
        <end position="60"/>
    </location>
</feature>
<evidence type="ECO:0000313" key="3">
    <source>
        <dbReference type="EMBL" id="MBC5679353.1"/>
    </source>
</evidence>
<evidence type="ECO:0000259" key="2">
    <source>
        <dbReference type="SMART" id="SM00421"/>
    </source>
</evidence>
<feature type="transmembrane region" description="Helical" evidence="1">
    <location>
        <begin position="349"/>
        <end position="370"/>
    </location>
</feature>
<reference evidence="3 4" key="1">
    <citation type="submission" date="2020-08" db="EMBL/GenBank/DDBJ databases">
        <title>Genome public.</title>
        <authorList>
            <person name="Liu C."/>
            <person name="Sun Q."/>
        </authorList>
    </citation>
    <scope>NUCLEOTIDE SEQUENCE [LARGE SCALE GENOMIC DNA]</scope>
    <source>
        <strain evidence="3 4">NSJ-43</strain>
    </source>
</reference>
<feature type="transmembrane region" description="Helical" evidence="1">
    <location>
        <begin position="239"/>
        <end position="256"/>
    </location>
</feature>
<dbReference type="SUPFAM" id="SSF103473">
    <property type="entry name" value="MFS general substrate transporter"/>
    <property type="match status" value="1"/>
</dbReference>
<dbReference type="InterPro" id="IPR000792">
    <property type="entry name" value="Tscrpt_reg_LuxR_C"/>
</dbReference>
<evidence type="ECO:0000313" key="4">
    <source>
        <dbReference type="Proteomes" id="UP000628463"/>
    </source>
</evidence>
<feature type="domain" description="HTH luxR-type" evidence="2">
    <location>
        <begin position="405"/>
        <end position="463"/>
    </location>
</feature>
<keyword evidence="1" id="KW-0812">Transmembrane</keyword>
<feature type="transmembrane region" description="Helical" evidence="1">
    <location>
        <begin position="199"/>
        <end position="219"/>
    </location>
</feature>